<dbReference type="EMBL" id="FWZU01000004">
    <property type="protein sequence ID" value="SMF27182.1"/>
    <property type="molecule type" value="Genomic_DNA"/>
</dbReference>
<evidence type="ECO:0000256" key="1">
    <source>
        <dbReference type="SAM" id="Phobius"/>
    </source>
</evidence>
<protein>
    <submittedName>
        <fullName evidence="2">Uncharacterized protein</fullName>
    </submittedName>
</protein>
<gene>
    <name evidence="2" type="ORF">SAMN06295933_2617</name>
</gene>
<dbReference type="AlphaFoldDB" id="A0A1X7E451"/>
<feature type="transmembrane region" description="Helical" evidence="1">
    <location>
        <begin position="34"/>
        <end position="51"/>
    </location>
</feature>
<accession>A0A1X7E451</accession>
<name>A0A1X7E451_9BACT</name>
<evidence type="ECO:0000313" key="2">
    <source>
        <dbReference type="EMBL" id="SMF27182.1"/>
    </source>
</evidence>
<dbReference type="RefSeq" id="WP_170921422.1">
    <property type="nucleotide sequence ID" value="NZ_FWZU01000004.1"/>
</dbReference>
<proteinExistence type="predicted"/>
<reference evidence="3" key="1">
    <citation type="submission" date="2017-04" db="EMBL/GenBank/DDBJ databases">
        <authorList>
            <person name="Varghese N."/>
            <person name="Submissions S."/>
        </authorList>
    </citation>
    <scope>NUCLEOTIDE SEQUENCE [LARGE SCALE GENOMIC DNA]</scope>
    <source>
        <strain evidence="3">K3S</strain>
    </source>
</reference>
<keyword evidence="1" id="KW-0812">Transmembrane</keyword>
<keyword evidence="1" id="KW-0472">Membrane</keyword>
<dbReference type="STRING" id="1519643.SAMN06295933_2617"/>
<evidence type="ECO:0000313" key="3">
    <source>
        <dbReference type="Proteomes" id="UP000192906"/>
    </source>
</evidence>
<organism evidence="2 3">
    <name type="scientific">Desulfovibrio gilichinskyi</name>
    <dbReference type="NCBI Taxonomy" id="1519643"/>
    <lineage>
        <taxon>Bacteria</taxon>
        <taxon>Pseudomonadati</taxon>
        <taxon>Thermodesulfobacteriota</taxon>
        <taxon>Desulfovibrionia</taxon>
        <taxon>Desulfovibrionales</taxon>
        <taxon>Desulfovibrionaceae</taxon>
        <taxon>Desulfovibrio</taxon>
    </lineage>
</organism>
<dbReference type="Proteomes" id="UP000192906">
    <property type="component" value="Unassembled WGS sequence"/>
</dbReference>
<keyword evidence="3" id="KW-1185">Reference proteome</keyword>
<sequence length="52" mass="5793">MVDSVSNFVMEILTPEDSISGYTRLDPVTGTIKLFFWIGVTMGLTVLISRLQ</sequence>
<keyword evidence="1" id="KW-1133">Transmembrane helix</keyword>